<dbReference type="Proteomes" id="UP000000390">
    <property type="component" value="Plasmid 1"/>
</dbReference>
<dbReference type="HOGENOM" id="CLU_2730217_0_0_2"/>
<evidence type="ECO:0000313" key="4">
    <source>
        <dbReference type="Proteomes" id="UP000011645"/>
    </source>
</evidence>
<dbReference type="RefSeq" id="WP_008413821.1">
    <property type="nucleotide sequence ID" value="NC_014298.1"/>
</dbReference>
<dbReference type="EMBL" id="CP002063">
    <property type="protein sequence ID" value="ADJ16601.1"/>
    <property type="molecule type" value="Genomic_DNA"/>
</dbReference>
<dbReference type="AlphaFoldDB" id="D8JBE8"/>
<evidence type="ECO:0000313" key="2">
    <source>
        <dbReference type="EMBL" id="ELY41302.1"/>
    </source>
</evidence>
<dbReference type="OrthoDB" id="328870at2157"/>
<dbReference type="KEGG" id="hje:HacjB3_16216"/>
<reference evidence="1 3" key="1">
    <citation type="journal article" date="2010" name="J. Bacteriol.">
        <title>Complete genome sequence of Halalkalicoccus jeotgali B3(T), an extremely halophilic archaeon.</title>
        <authorList>
            <person name="Roh S.W."/>
            <person name="Nam Y.D."/>
            <person name="Nam S.H."/>
            <person name="Choi S.H."/>
            <person name="Park H.S."/>
            <person name="Bae J.W."/>
        </authorList>
    </citation>
    <scope>NUCLEOTIDE SEQUENCE [LARGE SCALE GENOMIC DNA]</scope>
    <source>
        <strain evidence="1">B3</strain>
        <strain evidence="3">DSM 18796 / CECT 7217 / JCM 14584 / KCTC 4019 / B3</strain>
        <plasmid evidence="3">1</plasmid>
    </source>
</reference>
<accession>D8JBE8</accession>
<proteinExistence type="predicted"/>
<organism evidence="1 3">
    <name type="scientific">Halalkalicoccus jeotgali (strain DSM 18796 / CECT 7217 / JCM 14584 / KCTC 4019 / B3)</name>
    <dbReference type="NCBI Taxonomy" id="795797"/>
    <lineage>
        <taxon>Archaea</taxon>
        <taxon>Methanobacteriati</taxon>
        <taxon>Methanobacteriota</taxon>
        <taxon>Stenosarchaea group</taxon>
        <taxon>Halobacteria</taxon>
        <taxon>Halobacteriales</taxon>
        <taxon>Halococcaceae</taxon>
        <taxon>Halalkalicoccus</taxon>
    </lineage>
</organism>
<dbReference type="PATRIC" id="fig|795797.18.peg.3211"/>
<gene>
    <name evidence="1" type="ordered locus">HacjB3_16216</name>
    <name evidence="2" type="ORF">C497_01030</name>
</gene>
<keyword evidence="4" id="KW-1185">Reference proteome</keyword>
<keyword evidence="1" id="KW-0614">Plasmid</keyword>
<evidence type="ECO:0000313" key="3">
    <source>
        <dbReference type="Proteomes" id="UP000000390"/>
    </source>
</evidence>
<dbReference type="Proteomes" id="UP000011645">
    <property type="component" value="Unassembled WGS sequence"/>
</dbReference>
<geneLocation type="plasmid" evidence="1 3">
    <name>1</name>
</geneLocation>
<dbReference type="EMBL" id="AOHV01000005">
    <property type="protein sequence ID" value="ELY41302.1"/>
    <property type="molecule type" value="Genomic_DNA"/>
</dbReference>
<dbReference type="GeneID" id="9421047"/>
<name>D8JBE8_HALJB</name>
<reference evidence="2 4" key="2">
    <citation type="journal article" date="2014" name="PLoS Genet.">
        <title>Phylogenetically driven sequencing of extremely halophilic archaea reveals strategies for static and dynamic osmo-response.</title>
        <authorList>
            <person name="Becker E.A."/>
            <person name="Seitzer P.M."/>
            <person name="Tritt A."/>
            <person name="Larsen D."/>
            <person name="Krusor M."/>
            <person name="Yao A.I."/>
            <person name="Wu D."/>
            <person name="Madern D."/>
            <person name="Eisen J.A."/>
            <person name="Darling A.E."/>
            <person name="Facciotti M.T."/>
        </authorList>
    </citation>
    <scope>NUCLEOTIDE SEQUENCE [LARGE SCALE GENOMIC DNA]</scope>
    <source>
        <strain evidence="2">B3</strain>
        <strain evidence="4">DSM 18796 / CECT 7217 / JCM 14584 / KCTC 4019 / B3</strain>
    </source>
</reference>
<protein>
    <submittedName>
        <fullName evidence="1">Uncharacterized protein</fullName>
    </submittedName>
</protein>
<dbReference type="eggNOG" id="arCOG06201">
    <property type="taxonomic scope" value="Archaea"/>
</dbReference>
<evidence type="ECO:0000313" key="1">
    <source>
        <dbReference type="EMBL" id="ADJ16601.1"/>
    </source>
</evidence>
<sequence length="71" mass="7955">MATEYVFISDLHMGGDEQLTTLDFEDELVSVLDDLRKRGGDIELTINADVFIRPAPTTIPERTVVDSEETI</sequence>